<keyword evidence="2" id="KW-1185">Reference proteome</keyword>
<reference evidence="1 2" key="1">
    <citation type="submission" date="2024-01" db="EMBL/GenBank/DDBJ databases">
        <title>The genomes of 5 underutilized Papilionoideae crops provide insights into root nodulation and disease resistanc.</title>
        <authorList>
            <person name="Jiang F."/>
        </authorList>
    </citation>
    <scope>NUCLEOTIDE SEQUENCE [LARGE SCALE GENOMIC DNA]</scope>
    <source>
        <strain evidence="1">DUOXIRENSHENG_FW03</strain>
        <tissue evidence="1">Leaves</tissue>
    </source>
</reference>
<comment type="caution">
    <text evidence="1">The sequence shown here is derived from an EMBL/GenBank/DDBJ whole genome shotgun (WGS) entry which is preliminary data.</text>
</comment>
<gene>
    <name evidence="1" type="ORF">VNO78_23232</name>
</gene>
<accession>A0AAN9S3N1</accession>
<protein>
    <submittedName>
        <fullName evidence="1">Uncharacterized protein</fullName>
    </submittedName>
</protein>
<dbReference type="Proteomes" id="UP001386955">
    <property type="component" value="Unassembled WGS sequence"/>
</dbReference>
<dbReference type="EMBL" id="JAYMYS010000006">
    <property type="protein sequence ID" value="KAK7388416.1"/>
    <property type="molecule type" value="Genomic_DNA"/>
</dbReference>
<organism evidence="1 2">
    <name type="scientific">Psophocarpus tetragonolobus</name>
    <name type="common">Winged bean</name>
    <name type="synonym">Dolichos tetragonolobus</name>
    <dbReference type="NCBI Taxonomy" id="3891"/>
    <lineage>
        <taxon>Eukaryota</taxon>
        <taxon>Viridiplantae</taxon>
        <taxon>Streptophyta</taxon>
        <taxon>Embryophyta</taxon>
        <taxon>Tracheophyta</taxon>
        <taxon>Spermatophyta</taxon>
        <taxon>Magnoliopsida</taxon>
        <taxon>eudicotyledons</taxon>
        <taxon>Gunneridae</taxon>
        <taxon>Pentapetalae</taxon>
        <taxon>rosids</taxon>
        <taxon>fabids</taxon>
        <taxon>Fabales</taxon>
        <taxon>Fabaceae</taxon>
        <taxon>Papilionoideae</taxon>
        <taxon>50 kb inversion clade</taxon>
        <taxon>NPAAA clade</taxon>
        <taxon>indigoferoid/millettioid clade</taxon>
        <taxon>Phaseoleae</taxon>
        <taxon>Psophocarpus</taxon>
    </lineage>
</organism>
<dbReference type="AlphaFoldDB" id="A0AAN9S3N1"/>
<name>A0AAN9S3N1_PSOTE</name>
<evidence type="ECO:0000313" key="2">
    <source>
        <dbReference type="Proteomes" id="UP001386955"/>
    </source>
</evidence>
<evidence type="ECO:0000313" key="1">
    <source>
        <dbReference type="EMBL" id="KAK7388416.1"/>
    </source>
</evidence>
<sequence>MVASLDLWWVGPNHGSLASQDLGIVLVKIELRLVPLLEFGGREGVEVKAADGNSEVSGLGLGIEMDVGMESVEGEERDLEEDHIINYG</sequence>
<proteinExistence type="predicted"/>